<dbReference type="AlphaFoldDB" id="A0A1N7R0H5"/>
<dbReference type="Proteomes" id="UP000185781">
    <property type="component" value="Unassembled WGS sequence"/>
</dbReference>
<name>A0A1N7R0H5_9FLAO</name>
<protein>
    <submittedName>
        <fullName evidence="1">Uncharacterized protein</fullName>
    </submittedName>
</protein>
<gene>
    <name evidence="1" type="ORF">SAMN05421785_1325</name>
</gene>
<dbReference type="RefSeq" id="WP_262487847.1">
    <property type="nucleotide sequence ID" value="NZ_FTOV01000032.1"/>
</dbReference>
<proteinExistence type="predicted"/>
<dbReference type="EMBL" id="FTOV01000032">
    <property type="protein sequence ID" value="SIT28621.1"/>
    <property type="molecule type" value="Genomic_DNA"/>
</dbReference>
<dbReference type="STRING" id="373672.SAMN05421785_1325"/>
<reference evidence="1 2" key="1">
    <citation type="submission" date="2017-01" db="EMBL/GenBank/DDBJ databases">
        <authorList>
            <person name="Mah S.A."/>
            <person name="Swanson W.J."/>
            <person name="Moy G.W."/>
            <person name="Vacquier V.D."/>
        </authorList>
    </citation>
    <scope>NUCLEOTIDE SEQUENCE [LARGE SCALE GENOMIC DNA]</scope>
    <source>
        <strain evidence="1 2">DSM 18014</strain>
    </source>
</reference>
<sequence length="44" mass="4888">MDKQTAIEKLKAMANEQKDSLKKFLAKEILTHDESITPTTPADG</sequence>
<accession>A0A1N7R0H5</accession>
<organism evidence="1 2">
    <name type="scientific">Chryseobacterium gambrini</name>
    <dbReference type="NCBI Taxonomy" id="373672"/>
    <lineage>
        <taxon>Bacteria</taxon>
        <taxon>Pseudomonadati</taxon>
        <taxon>Bacteroidota</taxon>
        <taxon>Flavobacteriia</taxon>
        <taxon>Flavobacteriales</taxon>
        <taxon>Weeksellaceae</taxon>
        <taxon>Chryseobacterium group</taxon>
        <taxon>Chryseobacterium</taxon>
    </lineage>
</organism>
<evidence type="ECO:0000313" key="2">
    <source>
        <dbReference type="Proteomes" id="UP000185781"/>
    </source>
</evidence>
<evidence type="ECO:0000313" key="1">
    <source>
        <dbReference type="EMBL" id="SIT28621.1"/>
    </source>
</evidence>